<accession>A0A319DU00</accession>
<evidence type="ECO:0008006" key="3">
    <source>
        <dbReference type="Google" id="ProtNLM"/>
    </source>
</evidence>
<name>A0A319DU00_9EURO</name>
<dbReference type="OrthoDB" id="3830579at2759"/>
<dbReference type="Gene3D" id="3.30.70.100">
    <property type="match status" value="1"/>
</dbReference>
<dbReference type="AlphaFoldDB" id="A0A319DU00"/>
<evidence type="ECO:0000313" key="1">
    <source>
        <dbReference type="EMBL" id="PYH99734.1"/>
    </source>
</evidence>
<keyword evidence="2" id="KW-1185">Reference proteome</keyword>
<dbReference type="VEuPathDB" id="FungiDB:BO71DRAFT_405067"/>
<proteinExistence type="predicted"/>
<gene>
    <name evidence="1" type="ORF">BO71DRAFT_405067</name>
</gene>
<organism evidence="1 2">
    <name type="scientific">Aspergillus ellipticus CBS 707.79</name>
    <dbReference type="NCBI Taxonomy" id="1448320"/>
    <lineage>
        <taxon>Eukaryota</taxon>
        <taxon>Fungi</taxon>
        <taxon>Dikarya</taxon>
        <taxon>Ascomycota</taxon>
        <taxon>Pezizomycotina</taxon>
        <taxon>Eurotiomycetes</taxon>
        <taxon>Eurotiomycetidae</taxon>
        <taxon>Eurotiales</taxon>
        <taxon>Aspergillaceae</taxon>
        <taxon>Aspergillus</taxon>
        <taxon>Aspergillus subgen. Circumdati</taxon>
    </lineage>
</organism>
<evidence type="ECO:0000313" key="2">
    <source>
        <dbReference type="Proteomes" id="UP000247810"/>
    </source>
</evidence>
<protein>
    <recommendedName>
        <fullName evidence="3">ABM domain-containing protein</fullName>
    </recommendedName>
</protein>
<sequence length="209" mass="22835">MAPMLEVTSLYLKPGVDITEAPNNIKYKSSIGALTGQPGFQILWEGTSQWNPEFLVWLIGWDNITSHETFIAQKEQYAKMVNPLLELAATEREDFIHIRHLPPSSSFLDLSSPMTLSSQQGVAVFWLRVSERGSLGRFANAVRGLQGALRERDLSLAGGELVEQSGECIVFVSGGDPACLVRREDVAVMGGESVDVVAGGAFRMTAYIC</sequence>
<dbReference type="Proteomes" id="UP000247810">
    <property type="component" value="Unassembled WGS sequence"/>
</dbReference>
<reference evidence="1 2" key="1">
    <citation type="submission" date="2018-02" db="EMBL/GenBank/DDBJ databases">
        <title>The genomes of Aspergillus section Nigri reveals drivers in fungal speciation.</title>
        <authorList>
            <consortium name="DOE Joint Genome Institute"/>
            <person name="Vesth T.C."/>
            <person name="Nybo J."/>
            <person name="Theobald S."/>
            <person name="Brandl J."/>
            <person name="Frisvad J.C."/>
            <person name="Nielsen K.F."/>
            <person name="Lyhne E.K."/>
            <person name="Kogle M.E."/>
            <person name="Kuo A."/>
            <person name="Riley R."/>
            <person name="Clum A."/>
            <person name="Nolan M."/>
            <person name="Lipzen A."/>
            <person name="Salamov A."/>
            <person name="Henrissat B."/>
            <person name="Wiebenga A."/>
            <person name="De vries R.P."/>
            <person name="Grigoriev I.V."/>
            <person name="Mortensen U.H."/>
            <person name="Andersen M.R."/>
            <person name="Baker S.E."/>
        </authorList>
    </citation>
    <scope>NUCLEOTIDE SEQUENCE [LARGE SCALE GENOMIC DNA]</scope>
    <source>
        <strain evidence="1 2">CBS 707.79</strain>
    </source>
</reference>
<dbReference type="EMBL" id="KZ825799">
    <property type="protein sequence ID" value="PYH99734.1"/>
    <property type="molecule type" value="Genomic_DNA"/>
</dbReference>